<reference evidence="3" key="1">
    <citation type="journal article" date="2019" name="Int. J. Syst. Evol. Microbiol.">
        <title>The Global Catalogue of Microorganisms (GCM) 10K type strain sequencing project: providing services to taxonomists for standard genome sequencing and annotation.</title>
        <authorList>
            <consortium name="The Broad Institute Genomics Platform"/>
            <consortium name="The Broad Institute Genome Sequencing Center for Infectious Disease"/>
            <person name="Wu L."/>
            <person name="Ma J."/>
        </authorList>
    </citation>
    <scope>NUCLEOTIDE SEQUENCE [LARGE SCALE GENOMIC DNA]</scope>
    <source>
        <strain evidence="3">JCM 13249</strain>
    </source>
</reference>
<evidence type="ECO:0000313" key="3">
    <source>
        <dbReference type="Proteomes" id="UP001500655"/>
    </source>
</evidence>
<dbReference type="InterPro" id="IPR036812">
    <property type="entry name" value="NAD(P)_OxRdtase_dom_sf"/>
</dbReference>
<evidence type="ECO:0000259" key="1">
    <source>
        <dbReference type="Pfam" id="PF00248"/>
    </source>
</evidence>
<dbReference type="EMBL" id="BAAALS010000028">
    <property type="protein sequence ID" value="GAA1770406.1"/>
    <property type="molecule type" value="Genomic_DNA"/>
</dbReference>
<gene>
    <name evidence="2" type="ORF">GCM10009681_47260</name>
</gene>
<protein>
    <submittedName>
        <fullName evidence="2">Aldo/keto reductase</fullName>
    </submittedName>
</protein>
<dbReference type="Gene3D" id="3.20.20.100">
    <property type="entry name" value="NADP-dependent oxidoreductase domain"/>
    <property type="match status" value="1"/>
</dbReference>
<sequence length="305" mass="32885">MRIALGTIPLGSAVSQRDSFAILDRFVDAGGTLLDTANNYPFWVEGCTGDESEATIGAWLAARGSAVRDRVFVGTKVGARPVVPGDRTLDNTEGLSAAAINAGIEGSLRRLRTDRVDLYWAHVEDRSVPLEETLGAFHGLVSAGKVRELGASNLPTWRLERARARAATPYTHVQLRHTYLRPRPGVALPEGGHTLASEELLGYVREEPDLTLWAYNTLMFGAYTRADRPIQEIFDHPGTTARLAVLREVAGELGVTVNQVVLAWLLADNVVPIVGVSTMDQLEEAIGAADVKLDASVLARLDAPA</sequence>
<dbReference type="PANTHER" id="PTHR43364">
    <property type="entry name" value="NADH-SPECIFIC METHYLGLYOXAL REDUCTASE-RELATED"/>
    <property type="match status" value="1"/>
</dbReference>
<dbReference type="RefSeq" id="WP_344086125.1">
    <property type="nucleotide sequence ID" value="NZ_BAAALS010000028.1"/>
</dbReference>
<dbReference type="Pfam" id="PF00248">
    <property type="entry name" value="Aldo_ket_red"/>
    <property type="match status" value="1"/>
</dbReference>
<comment type="caution">
    <text evidence="2">The sequence shown here is derived from an EMBL/GenBank/DDBJ whole genome shotgun (WGS) entry which is preliminary data.</text>
</comment>
<accession>A0ABP4X4W3</accession>
<dbReference type="PANTHER" id="PTHR43364:SF6">
    <property type="entry name" value="OXIDOREDUCTASE-RELATED"/>
    <property type="match status" value="1"/>
</dbReference>
<dbReference type="InterPro" id="IPR023210">
    <property type="entry name" value="NADP_OxRdtase_dom"/>
</dbReference>
<name>A0ABP4X4W3_9ACTN</name>
<feature type="domain" description="NADP-dependent oxidoreductase" evidence="1">
    <location>
        <begin position="2"/>
        <end position="303"/>
    </location>
</feature>
<evidence type="ECO:0000313" key="2">
    <source>
        <dbReference type="EMBL" id="GAA1770406.1"/>
    </source>
</evidence>
<keyword evidence="3" id="KW-1185">Reference proteome</keyword>
<organism evidence="2 3">
    <name type="scientific">Luedemannella helvata</name>
    <dbReference type="NCBI Taxonomy" id="349315"/>
    <lineage>
        <taxon>Bacteria</taxon>
        <taxon>Bacillati</taxon>
        <taxon>Actinomycetota</taxon>
        <taxon>Actinomycetes</taxon>
        <taxon>Micromonosporales</taxon>
        <taxon>Micromonosporaceae</taxon>
        <taxon>Luedemannella</taxon>
    </lineage>
</organism>
<dbReference type="SUPFAM" id="SSF51430">
    <property type="entry name" value="NAD(P)-linked oxidoreductase"/>
    <property type="match status" value="1"/>
</dbReference>
<proteinExistence type="predicted"/>
<dbReference type="InterPro" id="IPR050523">
    <property type="entry name" value="AKR_Detox_Biosynth"/>
</dbReference>
<dbReference type="Proteomes" id="UP001500655">
    <property type="component" value="Unassembled WGS sequence"/>
</dbReference>